<keyword evidence="14" id="KW-1185">Reference proteome</keyword>
<dbReference type="SUPFAM" id="SSF49452">
    <property type="entry name" value="Starch-binding domain-like"/>
    <property type="match status" value="1"/>
</dbReference>
<evidence type="ECO:0000256" key="8">
    <source>
        <dbReference type="ARBA" id="ARBA00023326"/>
    </source>
</evidence>
<dbReference type="InterPro" id="IPR000165">
    <property type="entry name" value="Glucoamylase"/>
</dbReference>
<feature type="binding site" evidence="11">
    <location>
        <position position="173"/>
    </location>
    <ligand>
        <name>substrate</name>
    </ligand>
</feature>
<dbReference type="Pfam" id="PF00723">
    <property type="entry name" value="Glyco_hydro_15"/>
    <property type="match status" value="2"/>
</dbReference>
<dbReference type="InterPro" id="IPR008928">
    <property type="entry name" value="6-hairpin_glycosidase_sf"/>
</dbReference>
<dbReference type="InterPro" id="IPR034836">
    <property type="entry name" value="CBM20_glucoamylase"/>
</dbReference>
<dbReference type="InterPro" id="IPR013783">
    <property type="entry name" value="Ig-like_fold"/>
</dbReference>
<evidence type="ECO:0000256" key="1">
    <source>
        <dbReference type="ARBA" id="ARBA00001863"/>
    </source>
</evidence>
<keyword evidence="7 9" id="KW-0326">Glycosidase</keyword>
<keyword evidence="4 9" id="KW-0378">Hydrolase</keyword>
<accession>A0A0G4MGC4</accession>
<dbReference type="SUPFAM" id="SSF48208">
    <property type="entry name" value="Six-hairpin glycosidases"/>
    <property type="match status" value="1"/>
</dbReference>
<reference evidence="13 14" key="1">
    <citation type="submission" date="2015-05" db="EMBL/GenBank/DDBJ databases">
        <authorList>
            <person name="Wang D.B."/>
            <person name="Wang M."/>
        </authorList>
    </citation>
    <scope>NUCLEOTIDE SEQUENCE [LARGE SCALE GENOMIC DNA]</scope>
    <source>
        <strain evidence="13">VL1</strain>
    </source>
</reference>
<evidence type="ECO:0000256" key="4">
    <source>
        <dbReference type="ARBA" id="ARBA00022801"/>
    </source>
</evidence>
<keyword evidence="6 9" id="KW-0119">Carbohydrate metabolism</keyword>
<evidence type="ECO:0000313" key="13">
    <source>
        <dbReference type="EMBL" id="CRK33303.1"/>
    </source>
</evidence>
<dbReference type="Pfam" id="PF00686">
    <property type="entry name" value="CBM_20"/>
    <property type="match status" value="1"/>
</dbReference>
<keyword evidence="3" id="KW-0732">Signal</keyword>
<dbReference type="STRING" id="100787.A0A0G4MGC4"/>
<dbReference type="InterPro" id="IPR012341">
    <property type="entry name" value="6hp_glycosidase-like_sf"/>
</dbReference>
<sequence>MSFFHGLTLEAFPANLTSSLAQPFMSYLSSALLLGSVAVQHILGNIAATPPASDLESFIQRQYPIAYDGVLCNIGSEGCQAQGSSPGVVIASPSREDPPYFYTWTRDSGLVFKSLVDIFVDKFDPALQDKIQQYVASSAQLQGVSNPSGELWNGEGLGEAKFNVDLTAFTGDWGRPQRDGPALRAIAIIGYAKWLVSNGHASTAEDVLWPVVQNDLAYVAQYWNQTGFDLWEEVYGSSFFTAASQHRALVEGASLARALGFQCKSCEAIAPHILCFMQSFWSPSAKHILANIHHDSQRSGLDANSILGSIHTFDPFAGCDAATFQPCSDRALASHKAILQGSITVTEVSLSFFQPHLPSITTGTYDNQTSAYASLTDAILAYADGFVKVVANFTPVDGTLDEQFDRNTGEPLSARDLTWSYASFLTAIRRRAGLESPGWINADATLIPATCSATSVFGVYATATATTFPSNLVPDTPPSETPPLKLPRPSTCLVRFKERVSTRVGQNIRVVGNQPGLGRWDPGHAVPLDALQYTATDPSWRVTIALPAGQVVEYKYVMVESGGSVVWEAGSNRVLTIPSECEGELERSDEWQS</sequence>
<feature type="active site" description="Proton acceptor" evidence="10">
    <location>
        <position position="229"/>
    </location>
</feature>
<dbReference type="SMART" id="SM01065">
    <property type="entry name" value="CBM_2"/>
    <property type="match status" value="1"/>
</dbReference>
<feature type="domain" description="CBM20" evidence="12">
    <location>
        <begin position="486"/>
        <end position="593"/>
    </location>
</feature>
<evidence type="ECO:0000256" key="6">
    <source>
        <dbReference type="ARBA" id="ARBA00023277"/>
    </source>
</evidence>
<protein>
    <recommendedName>
        <fullName evidence="9">Glucoamylase</fullName>
        <ecNumber evidence="9">3.2.1.3</ecNumber>
    </recommendedName>
    <alternativeName>
        <fullName evidence="9">1,4-alpha-D-glucan glucohydrolase</fullName>
    </alternativeName>
    <alternativeName>
        <fullName evidence="9">Glucan 1,4-alpha-glucosidase</fullName>
    </alternativeName>
</protein>
<organism evidence="13 14">
    <name type="scientific">Verticillium longisporum</name>
    <name type="common">Verticillium dahliae var. longisporum</name>
    <dbReference type="NCBI Taxonomy" id="100787"/>
    <lineage>
        <taxon>Eukaryota</taxon>
        <taxon>Fungi</taxon>
        <taxon>Dikarya</taxon>
        <taxon>Ascomycota</taxon>
        <taxon>Pezizomycotina</taxon>
        <taxon>Sordariomycetes</taxon>
        <taxon>Hypocreomycetidae</taxon>
        <taxon>Glomerellales</taxon>
        <taxon>Plectosphaerellaceae</taxon>
        <taxon>Verticillium</taxon>
    </lineage>
</organism>
<dbReference type="PRINTS" id="PR00736">
    <property type="entry name" value="GLHYDRLASE15"/>
</dbReference>
<dbReference type="PIRSF" id="PIRSF001031">
    <property type="entry name" value="Glu-a-glcsd_SBD"/>
    <property type="match status" value="1"/>
</dbReference>
<name>A0A0G4MGC4_VERLO</name>
<dbReference type="PROSITE" id="PS51166">
    <property type="entry name" value="CBM20"/>
    <property type="match status" value="1"/>
</dbReference>
<dbReference type="GO" id="GO:2001070">
    <property type="term" value="F:starch binding"/>
    <property type="evidence" value="ECO:0007669"/>
    <property type="project" value="InterPro"/>
</dbReference>
<dbReference type="EMBL" id="CVQH01022527">
    <property type="protein sequence ID" value="CRK33303.1"/>
    <property type="molecule type" value="Genomic_DNA"/>
</dbReference>
<evidence type="ECO:0000256" key="5">
    <source>
        <dbReference type="ARBA" id="ARBA00023180"/>
    </source>
</evidence>
<dbReference type="GO" id="GO:0004339">
    <property type="term" value="F:glucan 1,4-alpha-glucosidase activity"/>
    <property type="evidence" value="ECO:0007669"/>
    <property type="project" value="UniProtKB-EC"/>
</dbReference>
<dbReference type="Gene3D" id="1.50.10.10">
    <property type="match status" value="2"/>
</dbReference>
<evidence type="ECO:0000256" key="10">
    <source>
        <dbReference type="PIRSR" id="PIRSR001031-1"/>
    </source>
</evidence>
<evidence type="ECO:0000256" key="11">
    <source>
        <dbReference type="PIRSR" id="PIRSR001031-2"/>
    </source>
</evidence>
<evidence type="ECO:0000256" key="9">
    <source>
        <dbReference type="PIRNR" id="PIRNR001031"/>
    </source>
</evidence>
<dbReference type="InterPro" id="IPR008291">
    <property type="entry name" value="Glucoamylase_SBD"/>
</dbReference>
<dbReference type="FunFam" id="2.60.40.10:FF:000552">
    <property type="entry name" value="Related to glucoamylase"/>
    <property type="match status" value="1"/>
</dbReference>
<dbReference type="InterPro" id="IPR046966">
    <property type="entry name" value="Glucoamylase_active_site"/>
</dbReference>
<dbReference type="Gene3D" id="2.60.40.10">
    <property type="entry name" value="Immunoglobulins"/>
    <property type="match status" value="1"/>
</dbReference>
<dbReference type="Proteomes" id="UP000044602">
    <property type="component" value="Unassembled WGS sequence"/>
</dbReference>
<dbReference type="GO" id="GO:0000324">
    <property type="term" value="C:fungal-type vacuole"/>
    <property type="evidence" value="ECO:0007669"/>
    <property type="project" value="TreeGrafter"/>
</dbReference>
<keyword evidence="8 9" id="KW-0624">Polysaccharide degradation</keyword>
<evidence type="ECO:0000313" key="14">
    <source>
        <dbReference type="Proteomes" id="UP000044602"/>
    </source>
</evidence>
<dbReference type="PANTHER" id="PTHR31616:SF12">
    <property type="entry name" value="GLUCOAMYLASE"/>
    <property type="match status" value="1"/>
</dbReference>
<dbReference type="InterPro" id="IPR011613">
    <property type="entry name" value="GH15-like"/>
</dbReference>
<gene>
    <name evidence="13" type="ORF">BN1708_001001</name>
</gene>
<dbReference type="InterPro" id="IPR002044">
    <property type="entry name" value="CBM20"/>
</dbReference>
<comment type="catalytic activity">
    <reaction evidence="1 9">
        <text>Hydrolysis of terminal (1-&gt;4)-linked alpha-D-glucose residues successively from non-reducing ends of the chains with release of beta-D-glucose.</text>
        <dbReference type="EC" id="3.2.1.3"/>
    </reaction>
</comment>
<evidence type="ECO:0000259" key="12">
    <source>
        <dbReference type="PROSITE" id="PS51166"/>
    </source>
</evidence>
<keyword evidence="5" id="KW-0325">Glycoprotein</keyword>
<dbReference type="EC" id="3.2.1.3" evidence="9"/>
<dbReference type="GO" id="GO:0000272">
    <property type="term" value="P:polysaccharide catabolic process"/>
    <property type="evidence" value="ECO:0007669"/>
    <property type="project" value="UniProtKB-KW"/>
</dbReference>
<feature type="active site" description="Proton donor" evidence="10">
    <location>
        <position position="232"/>
    </location>
</feature>
<evidence type="ECO:0000256" key="2">
    <source>
        <dbReference type="ARBA" id="ARBA00006188"/>
    </source>
</evidence>
<comment type="similarity">
    <text evidence="2 9">Belongs to the glycosyl hydrolase 15 family.</text>
</comment>
<proteinExistence type="inferred from homology"/>
<dbReference type="PANTHER" id="PTHR31616">
    <property type="entry name" value="TREHALASE"/>
    <property type="match status" value="1"/>
</dbReference>
<dbReference type="PROSITE" id="PS00820">
    <property type="entry name" value="GLUCOAMYLASE"/>
    <property type="match status" value="1"/>
</dbReference>
<evidence type="ECO:0000256" key="3">
    <source>
        <dbReference type="ARBA" id="ARBA00022729"/>
    </source>
</evidence>
<dbReference type="InterPro" id="IPR013784">
    <property type="entry name" value="Carb-bd-like_fold"/>
</dbReference>
<dbReference type="AlphaFoldDB" id="A0A0G4MGC4"/>
<dbReference type="CDD" id="cd05811">
    <property type="entry name" value="CBM20_glucoamylase"/>
    <property type="match status" value="1"/>
</dbReference>
<evidence type="ECO:0000256" key="7">
    <source>
        <dbReference type="ARBA" id="ARBA00023295"/>
    </source>
</evidence>